<keyword evidence="5" id="KW-0812">Transmembrane</keyword>
<sequence length="293" mass="31531">MKLKIFLRPSLTIIFAFIGAFIARGGTPPEIFAITGKYFIFVAFLAFGILGFILLDLVELAGKAGIAALAKQIASYIPASGGRFSFKKKRNKKVVKFQNPLVIDTSAIIDGRLADVAKTGFIFGTFLVIPSVIGELHKLADSADSAKRQKGRFGLDSLGVLKHIKHIKLEVLKNEPEDKEVDHKLITLCKNVSGRIVTVDFNLNKVAIAKNVGVLNINELANAVKTAVLPKDRLKVQINALGTSKNQGVGYLGDGTMVVVEGGAHLKGKNAQVEVLRVLQTAAGKMIFAKIAN</sequence>
<dbReference type="InterPro" id="IPR052041">
    <property type="entry name" value="Nucleic_acid_metab_PIN/TRAM"/>
</dbReference>
<dbReference type="SUPFAM" id="SSF88723">
    <property type="entry name" value="PIN domain-like"/>
    <property type="match status" value="1"/>
</dbReference>
<dbReference type="GO" id="GO:0016787">
    <property type="term" value="F:hydrolase activity"/>
    <property type="evidence" value="ECO:0007669"/>
    <property type="project" value="UniProtKB-KW"/>
</dbReference>
<dbReference type="PANTHER" id="PTHR11603">
    <property type="entry name" value="AAA FAMILY ATPASE"/>
    <property type="match status" value="1"/>
</dbReference>
<accession>A0A1F5G9J0</accession>
<proteinExistence type="predicted"/>
<dbReference type="AlphaFoldDB" id="A0A1F5G9J0"/>
<evidence type="ECO:0000259" key="6">
    <source>
        <dbReference type="PROSITE" id="PS50926"/>
    </source>
</evidence>
<dbReference type="PANTHER" id="PTHR11603:SF147">
    <property type="entry name" value="MEMBRANE PROTEIN"/>
    <property type="match status" value="1"/>
</dbReference>
<evidence type="ECO:0000256" key="4">
    <source>
        <dbReference type="ARBA" id="ARBA00022842"/>
    </source>
</evidence>
<evidence type="ECO:0000313" key="7">
    <source>
        <dbReference type="EMBL" id="OGD88494.1"/>
    </source>
</evidence>
<comment type="cofactor">
    <cofactor evidence="1">
        <name>Mg(2+)</name>
        <dbReference type="ChEBI" id="CHEBI:18420"/>
    </cofactor>
</comment>
<comment type="caution">
    <text evidence="7">The sequence shown here is derived from an EMBL/GenBank/DDBJ whole genome shotgun (WGS) entry which is preliminary data.</text>
</comment>
<dbReference type="GO" id="GO:0004518">
    <property type="term" value="F:nuclease activity"/>
    <property type="evidence" value="ECO:0007669"/>
    <property type="project" value="UniProtKB-KW"/>
</dbReference>
<dbReference type="Proteomes" id="UP000178577">
    <property type="component" value="Unassembled WGS sequence"/>
</dbReference>
<keyword evidence="4" id="KW-0460">Magnesium</keyword>
<feature type="transmembrane region" description="Helical" evidence="5">
    <location>
        <begin position="6"/>
        <end position="26"/>
    </location>
</feature>
<gene>
    <name evidence="7" type="ORF">A2693_03800</name>
</gene>
<evidence type="ECO:0000256" key="1">
    <source>
        <dbReference type="ARBA" id="ARBA00001946"/>
    </source>
</evidence>
<dbReference type="InterPro" id="IPR029060">
    <property type="entry name" value="PIN-like_dom_sf"/>
</dbReference>
<evidence type="ECO:0000256" key="5">
    <source>
        <dbReference type="SAM" id="Phobius"/>
    </source>
</evidence>
<protein>
    <recommendedName>
        <fullName evidence="6">TRAM domain-containing protein</fullName>
    </recommendedName>
</protein>
<keyword evidence="5" id="KW-0472">Membrane</keyword>
<evidence type="ECO:0000256" key="3">
    <source>
        <dbReference type="ARBA" id="ARBA00022801"/>
    </source>
</evidence>
<dbReference type="CDD" id="cd09877">
    <property type="entry name" value="PIN_YacL-like"/>
    <property type="match status" value="1"/>
</dbReference>
<organism evidence="7 8">
    <name type="scientific">Candidatus Curtissbacteria bacterium RIFCSPHIGHO2_01_FULL_40_12</name>
    <dbReference type="NCBI Taxonomy" id="1797710"/>
    <lineage>
        <taxon>Bacteria</taxon>
        <taxon>Candidatus Curtissiibacteriota</taxon>
    </lineage>
</organism>
<dbReference type="InterPro" id="IPR002792">
    <property type="entry name" value="TRAM_dom"/>
</dbReference>
<feature type="transmembrane region" description="Helical" evidence="5">
    <location>
        <begin position="38"/>
        <end position="58"/>
    </location>
</feature>
<reference evidence="7 8" key="1">
    <citation type="journal article" date="2016" name="Nat. Commun.">
        <title>Thousands of microbial genomes shed light on interconnected biogeochemical processes in an aquifer system.</title>
        <authorList>
            <person name="Anantharaman K."/>
            <person name="Brown C.T."/>
            <person name="Hug L.A."/>
            <person name="Sharon I."/>
            <person name="Castelle C.J."/>
            <person name="Probst A.J."/>
            <person name="Thomas B.C."/>
            <person name="Singh A."/>
            <person name="Wilkins M.J."/>
            <person name="Karaoz U."/>
            <person name="Brodie E.L."/>
            <person name="Williams K.H."/>
            <person name="Hubbard S.S."/>
            <person name="Banfield J.F."/>
        </authorList>
    </citation>
    <scope>NUCLEOTIDE SEQUENCE [LARGE SCALE GENOMIC DNA]</scope>
</reference>
<feature type="domain" description="TRAM" evidence="6">
    <location>
        <begin position="227"/>
        <end position="288"/>
    </location>
</feature>
<dbReference type="EMBL" id="MFAY01000037">
    <property type="protein sequence ID" value="OGD88494.1"/>
    <property type="molecule type" value="Genomic_DNA"/>
</dbReference>
<dbReference type="Gene3D" id="3.40.50.1010">
    <property type="entry name" value="5'-nuclease"/>
    <property type="match status" value="1"/>
</dbReference>
<name>A0A1F5G9J0_9BACT</name>
<evidence type="ECO:0000313" key="8">
    <source>
        <dbReference type="Proteomes" id="UP000178577"/>
    </source>
</evidence>
<dbReference type="PROSITE" id="PS50926">
    <property type="entry name" value="TRAM"/>
    <property type="match status" value="1"/>
</dbReference>
<keyword evidence="3" id="KW-0378">Hydrolase</keyword>
<dbReference type="Pfam" id="PF01938">
    <property type="entry name" value="TRAM"/>
    <property type="match status" value="1"/>
</dbReference>
<evidence type="ECO:0000256" key="2">
    <source>
        <dbReference type="ARBA" id="ARBA00022722"/>
    </source>
</evidence>
<keyword evidence="5" id="KW-1133">Transmembrane helix</keyword>
<keyword evidence="2" id="KW-0540">Nuclease</keyword>